<evidence type="ECO:0000313" key="8">
    <source>
        <dbReference type="Proteomes" id="UP000005147"/>
    </source>
</evidence>
<dbReference type="InterPro" id="IPR005226">
    <property type="entry name" value="UPF0014_fam"/>
</dbReference>
<sequence>MNSNNLSIYSLLLTSLLLLVPVVISYKEHLDVEKEVLVAGIRAAIQLFIIGYVLQFIFNVNNHLLTTLMIIFMIFNASMNAKRRSKGINNAFFISFVSIGAGAIITLGILILTGAIQWTPREVIPIMGMLSSNAMTGMSLTFNSLHSKFTDQRQKVLEKLALGATIHQASKTVVRESIKTGLIPNIDSTKMVGLVSLPGMMTGMIMAGAEPTQAIRYQLVVMFMILSSISCSTIIGAYLAYPKFFNHRAQLLVEEKRGS</sequence>
<feature type="transmembrane region" description="Helical" evidence="6">
    <location>
        <begin position="191"/>
        <end position="209"/>
    </location>
</feature>
<evidence type="ECO:0000313" key="7">
    <source>
        <dbReference type="EMBL" id="EKB57308.1"/>
    </source>
</evidence>
<dbReference type="EMBL" id="AGZE01000018">
    <property type="protein sequence ID" value="EKB57308.1"/>
    <property type="molecule type" value="Genomic_DNA"/>
</dbReference>
<evidence type="ECO:0000256" key="5">
    <source>
        <dbReference type="ARBA" id="ARBA00023136"/>
    </source>
</evidence>
<evidence type="ECO:0000256" key="4">
    <source>
        <dbReference type="ARBA" id="ARBA00022989"/>
    </source>
</evidence>
<feature type="transmembrane region" description="Helical" evidence="6">
    <location>
        <begin position="64"/>
        <end position="81"/>
    </location>
</feature>
<comment type="similarity">
    <text evidence="2">Belongs to the UPF0014 family.</text>
</comment>
<evidence type="ECO:0000256" key="1">
    <source>
        <dbReference type="ARBA" id="ARBA00004141"/>
    </source>
</evidence>
<feature type="transmembrane region" description="Helical" evidence="6">
    <location>
        <begin position="6"/>
        <end position="24"/>
    </location>
</feature>
<comment type="subcellular location">
    <subcellularLocation>
        <location evidence="1">Membrane</location>
        <topology evidence="1">Multi-pass membrane protein</topology>
    </subcellularLocation>
</comment>
<dbReference type="eggNOG" id="COG0390">
    <property type="taxonomic scope" value="Bacteria"/>
</dbReference>
<dbReference type="Pfam" id="PF03649">
    <property type="entry name" value="UPF0014"/>
    <property type="match status" value="1"/>
</dbReference>
<keyword evidence="3 6" id="KW-0812">Transmembrane</keyword>
<dbReference type="GO" id="GO:0005886">
    <property type="term" value="C:plasma membrane"/>
    <property type="evidence" value="ECO:0007669"/>
    <property type="project" value="TreeGrafter"/>
</dbReference>
<comment type="caution">
    <text evidence="7">The sequence shown here is derived from an EMBL/GenBank/DDBJ whole genome shotgun (WGS) entry which is preliminary data.</text>
</comment>
<feature type="transmembrane region" description="Helical" evidence="6">
    <location>
        <begin position="124"/>
        <end position="145"/>
    </location>
</feature>
<dbReference type="AlphaFoldDB" id="K1M4L4"/>
<proteinExistence type="inferred from homology"/>
<feature type="transmembrane region" description="Helical" evidence="6">
    <location>
        <begin position="36"/>
        <end position="58"/>
    </location>
</feature>
<gene>
    <name evidence="7" type="ORF">HMPREF9707_00607</name>
</gene>
<reference evidence="7 8" key="1">
    <citation type="submission" date="2012-07" db="EMBL/GenBank/DDBJ databases">
        <title>The Genome Sequence of Facklamia ignava CCUG 37419.</title>
        <authorList>
            <consortium name="The Broad Institute Genome Sequencing Platform"/>
            <person name="Earl A."/>
            <person name="Ward D."/>
            <person name="Feldgarden M."/>
            <person name="Gevers D."/>
            <person name="Huys G."/>
            <person name="Walker B."/>
            <person name="Young S.K."/>
            <person name="Zeng Q."/>
            <person name="Gargeya S."/>
            <person name="Fitzgerald M."/>
            <person name="Haas B."/>
            <person name="Abouelleil A."/>
            <person name="Alvarado L."/>
            <person name="Arachchi H.M."/>
            <person name="Berlin A.M."/>
            <person name="Chapman S.B."/>
            <person name="Goldberg J."/>
            <person name="Griggs A."/>
            <person name="Gujja S."/>
            <person name="Hansen M."/>
            <person name="Howarth C."/>
            <person name="Imamovic A."/>
            <person name="Larimer J."/>
            <person name="McCowen C."/>
            <person name="Montmayeur A."/>
            <person name="Murphy C."/>
            <person name="Neiman D."/>
            <person name="Pearson M."/>
            <person name="Priest M."/>
            <person name="Roberts A."/>
            <person name="Saif S."/>
            <person name="Shea T."/>
            <person name="Sisk P."/>
            <person name="Sykes S."/>
            <person name="Wortman J."/>
            <person name="Nusbaum C."/>
            <person name="Birren B."/>
        </authorList>
    </citation>
    <scope>NUCLEOTIDE SEQUENCE [LARGE SCALE GENOMIC DNA]</scope>
    <source>
        <strain evidence="7 8">CCUG 37419</strain>
    </source>
</reference>
<evidence type="ECO:0000256" key="3">
    <source>
        <dbReference type="ARBA" id="ARBA00022692"/>
    </source>
</evidence>
<organism evidence="7 8">
    <name type="scientific">Falseniella ignava CCUG 37419</name>
    <dbReference type="NCBI Taxonomy" id="883112"/>
    <lineage>
        <taxon>Bacteria</taxon>
        <taxon>Bacillati</taxon>
        <taxon>Bacillota</taxon>
        <taxon>Bacilli</taxon>
        <taxon>Lactobacillales</taxon>
        <taxon>Aerococcaceae</taxon>
        <taxon>Falseniella</taxon>
    </lineage>
</organism>
<dbReference type="PANTHER" id="PTHR30028:SF0">
    <property type="entry name" value="PROTEIN ALUMINUM SENSITIVE 3"/>
    <property type="match status" value="1"/>
</dbReference>
<dbReference type="RefSeq" id="WP_006701270.1">
    <property type="nucleotide sequence ID" value="NZ_JH932300.1"/>
</dbReference>
<keyword evidence="5 6" id="KW-0472">Membrane</keyword>
<accession>K1M4L4</accession>
<dbReference type="PATRIC" id="fig|883112.3.peg.603"/>
<feature type="transmembrane region" description="Helical" evidence="6">
    <location>
        <begin position="93"/>
        <end position="118"/>
    </location>
</feature>
<keyword evidence="8" id="KW-1185">Reference proteome</keyword>
<dbReference type="PANTHER" id="PTHR30028">
    <property type="entry name" value="UPF0014 INNER MEMBRANE PROTEIN YBBM-RELATED"/>
    <property type="match status" value="1"/>
</dbReference>
<evidence type="ECO:0000256" key="2">
    <source>
        <dbReference type="ARBA" id="ARBA00005268"/>
    </source>
</evidence>
<dbReference type="STRING" id="883112.HMPREF9707_00607"/>
<dbReference type="Proteomes" id="UP000005147">
    <property type="component" value="Unassembled WGS sequence"/>
</dbReference>
<protein>
    <submittedName>
        <fullName evidence="7">TIGR00245 family protein</fullName>
    </submittedName>
</protein>
<name>K1M4L4_9LACT</name>
<feature type="transmembrane region" description="Helical" evidence="6">
    <location>
        <begin position="215"/>
        <end position="241"/>
    </location>
</feature>
<dbReference type="HOGENOM" id="CLU_076147_1_0_9"/>
<evidence type="ECO:0000256" key="6">
    <source>
        <dbReference type="SAM" id="Phobius"/>
    </source>
</evidence>
<keyword evidence="4 6" id="KW-1133">Transmembrane helix</keyword>